<proteinExistence type="predicted"/>
<dbReference type="PANTHER" id="PTHR43668:SF2">
    <property type="entry name" value="ALLANTOINASE"/>
    <property type="match status" value="1"/>
</dbReference>
<comment type="caution">
    <text evidence="3">The sequence shown here is derived from an EMBL/GenBank/DDBJ whole genome shotgun (WGS) entry which is preliminary data.</text>
</comment>
<evidence type="ECO:0000256" key="1">
    <source>
        <dbReference type="ARBA" id="ARBA00022975"/>
    </source>
</evidence>
<keyword evidence="4" id="KW-1185">Reference proteome</keyword>
<feature type="domain" description="Dihydroorotase catalytic" evidence="2">
    <location>
        <begin position="57"/>
        <end position="243"/>
    </location>
</feature>
<dbReference type="PANTHER" id="PTHR43668">
    <property type="entry name" value="ALLANTOINASE"/>
    <property type="match status" value="1"/>
</dbReference>
<dbReference type="Proteomes" id="UP000295341">
    <property type="component" value="Unassembled WGS sequence"/>
</dbReference>
<name>A0A4V3F5T0_9GAMM</name>
<evidence type="ECO:0000313" key="3">
    <source>
        <dbReference type="EMBL" id="TDU25686.1"/>
    </source>
</evidence>
<dbReference type="GO" id="GO:0004151">
    <property type="term" value="F:dihydroorotase activity"/>
    <property type="evidence" value="ECO:0007669"/>
    <property type="project" value="InterPro"/>
</dbReference>
<dbReference type="InterPro" id="IPR024403">
    <property type="entry name" value="DHOase_cat"/>
</dbReference>
<dbReference type="InterPro" id="IPR032466">
    <property type="entry name" value="Metal_Hydrolase"/>
</dbReference>
<dbReference type="InterPro" id="IPR011059">
    <property type="entry name" value="Metal-dep_hydrolase_composite"/>
</dbReference>
<evidence type="ECO:0000259" key="2">
    <source>
        <dbReference type="Pfam" id="PF12890"/>
    </source>
</evidence>
<dbReference type="Gene3D" id="2.30.40.10">
    <property type="entry name" value="Urease, subunit C, domain 1"/>
    <property type="match status" value="1"/>
</dbReference>
<dbReference type="CDD" id="cd01317">
    <property type="entry name" value="DHOase_IIa"/>
    <property type="match status" value="1"/>
</dbReference>
<reference evidence="3 4" key="1">
    <citation type="submission" date="2019-03" db="EMBL/GenBank/DDBJ databases">
        <title>Genomic Encyclopedia of Type Strains, Phase IV (KMG-IV): sequencing the most valuable type-strain genomes for metagenomic binning, comparative biology and taxonomic classification.</title>
        <authorList>
            <person name="Goeker M."/>
        </authorList>
    </citation>
    <scope>NUCLEOTIDE SEQUENCE [LARGE SCALE GENOMIC DNA]</scope>
    <source>
        <strain evidence="3 4">DSM 26377</strain>
    </source>
</reference>
<sequence>MSDRRPAPSLLFEGARVLDPASGFDGSAFVAVRDGRIEAVAATRPAGSFDQTIDARGQWLMPGIVDIAARFREPGASHKATFASETRAAQSAGITAVTIPPDTRPPIATPAMVDRIHGIADRVGGLDVHLLGALTQDLAGESLAEMSALRQAGCVGVSNAASGLRDSLVGRRALDYAHGLGLTVHVFAQNPALANRGCAHEGPIATRLGLAPIPVAAEVSAIRFWISLVEDTGAAVHFGRLSTARGVEMVGAAQKIGLPVSADVAAHQLFLTTDDIGSFNAMCHVLPPLRSAEDRDALRAGVMHGLIGTICSDHQPHEPDAKINPFPLTEPGISGLETLLPLGLVLVEDRILTPLQLAERLSLGPARVLGVAAGSMAVGQRANLVLVDPAQPFELRGDQMLSAGRNTPFLGRKLPGRASLTVHAGTIVHRIQAPR</sequence>
<dbReference type="SUPFAM" id="SSF51556">
    <property type="entry name" value="Metallo-dependent hydrolases"/>
    <property type="match status" value="1"/>
</dbReference>
<evidence type="ECO:0000313" key="4">
    <source>
        <dbReference type="Proteomes" id="UP000295341"/>
    </source>
</evidence>
<dbReference type="Gene3D" id="3.20.20.140">
    <property type="entry name" value="Metal-dependent hydrolases"/>
    <property type="match status" value="1"/>
</dbReference>
<dbReference type="SUPFAM" id="SSF51338">
    <property type="entry name" value="Composite domain of metallo-dependent hydrolases"/>
    <property type="match status" value="1"/>
</dbReference>
<dbReference type="InterPro" id="IPR004722">
    <property type="entry name" value="DHOase"/>
</dbReference>
<dbReference type="GO" id="GO:0006145">
    <property type="term" value="P:purine nucleobase catabolic process"/>
    <property type="evidence" value="ECO:0007669"/>
    <property type="project" value="TreeGrafter"/>
</dbReference>
<dbReference type="AlphaFoldDB" id="A0A4V3F5T0"/>
<dbReference type="GO" id="GO:0046872">
    <property type="term" value="F:metal ion binding"/>
    <property type="evidence" value="ECO:0007669"/>
    <property type="project" value="InterPro"/>
</dbReference>
<protein>
    <submittedName>
        <fullName evidence="3">Dihydroorotase</fullName>
    </submittedName>
</protein>
<keyword evidence="1" id="KW-0665">Pyrimidine biosynthesis</keyword>
<dbReference type="EMBL" id="SOBT01000011">
    <property type="protein sequence ID" value="TDU25686.1"/>
    <property type="molecule type" value="Genomic_DNA"/>
</dbReference>
<organism evidence="3 4">
    <name type="scientific">Panacagrimonas perspica</name>
    <dbReference type="NCBI Taxonomy" id="381431"/>
    <lineage>
        <taxon>Bacteria</taxon>
        <taxon>Pseudomonadati</taxon>
        <taxon>Pseudomonadota</taxon>
        <taxon>Gammaproteobacteria</taxon>
        <taxon>Nevskiales</taxon>
        <taxon>Nevskiaceae</taxon>
        <taxon>Panacagrimonas</taxon>
    </lineage>
</organism>
<dbReference type="GO" id="GO:0006221">
    <property type="term" value="P:pyrimidine nucleotide biosynthetic process"/>
    <property type="evidence" value="ECO:0007669"/>
    <property type="project" value="UniProtKB-KW"/>
</dbReference>
<dbReference type="NCBIfam" id="TIGR00857">
    <property type="entry name" value="pyrC_multi"/>
    <property type="match status" value="1"/>
</dbReference>
<dbReference type="GO" id="GO:0005737">
    <property type="term" value="C:cytoplasm"/>
    <property type="evidence" value="ECO:0007669"/>
    <property type="project" value="TreeGrafter"/>
</dbReference>
<dbReference type="Pfam" id="PF12890">
    <property type="entry name" value="DHOase"/>
    <property type="match status" value="1"/>
</dbReference>
<gene>
    <name evidence="3" type="ORF">DFR24_4131</name>
</gene>
<accession>A0A4V3F5T0</accession>
<dbReference type="InterPro" id="IPR050138">
    <property type="entry name" value="DHOase/Allantoinase_Hydrolase"/>
</dbReference>
<dbReference type="RefSeq" id="WP_133883292.1">
    <property type="nucleotide sequence ID" value="NZ_SOBT01000011.1"/>
</dbReference>
<dbReference type="GO" id="GO:0004038">
    <property type="term" value="F:allantoinase activity"/>
    <property type="evidence" value="ECO:0007669"/>
    <property type="project" value="TreeGrafter"/>
</dbReference>